<gene>
    <name evidence="4" type="ORF">A3860_35600</name>
</gene>
<protein>
    <submittedName>
        <fullName evidence="4">Aldose epimerase</fullName>
    </submittedName>
</protein>
<organism evidence="4 5">
    <name type="scientific">Niastella vici</name>
    <dbReference type="NCBI Taxonomy" id="1703345"/>
    <lineage>
        <taxon>Bacteria</taxon>
        <taxon>Pseudomonadati</taxon>
        <taxon>Bacteroidota</taxon>
        <taxon>Chitinophagia</taxon>
        <taxon>Chitinophagales</taxon>
        <taxon>Chitinophagaceae</taxon>
        <taxon>Niastella</taxon>
    </lineage>
</organism>
<evidence type="ECO:0000313" key="5">
    <source>
        <dbReference type="Proteomes" id="UP000192796"/>
    </source>
</evidence>
<sequence>MFIIENQQIKAVINAKGAELTQLVHKENQLDYMWAGDPAFWGKHSPILFPIVGTLKNNTYLHKGKPYQLPRHGFARDKQFAVEEHNGDTITFLLRNDAETATVYPFIFEFRIRYTLFENSLAVTYEVVNAGKEEMYFSVGAHPAFKIPLVPGTAYTDYYLQFNHTETAPRWPISPDGLIEIAPLPLLENTNRLNLSKDLFQQDALVLKGISSSIVTLGSDKTTHGFRFDFPGFPFLGLWAAKNADFVCIEPWCGIADSVTTNQQLEDKEGINKLTSNETFTRTWTVSVY</sequence>
<dbReference type="InterPro" id="IPR011013">
    <property type="entry name" value="Gal_mutarotase_sf_dom"/>
</dbReference>
<dbReference type="InterPro" id="IPR008183">
    <property type="entry name" value="Aldose_1/G6P_1-epimerase"/>
</dbReference>
<evidence type="ECO:0000256" key="1">
    <source>
        <dbReference type="ARBA" id="ARBA00001913"/>
    </source>
</evidence>
<comment type="subunit">
    <text evidence="2">Monomer.</text>
</comment>
<name>A0A1V9FNQ6_9BACT</name>
<dbReference type="InterPro" id="IPR014718">
    <property type="entry name" value="GH-type_carb-bd"/>
</dbReference>
<dbReference type="PANTHER" id="PTHR11122:SF13">
    <property type="entry name" value="GLUCOSE-6-PHOSPHATE 1-EPIMERASE"/>
    <property type="match status" value="1"/>
</dbReference>
<reference evidence="4 5" key="1">
    <citation type="submission" date="2016-03" db="EMBL/GenBank/DDBJ databases">
        <title>Niastella vici sp. nov., isolated from farmland soil.</title>
        <authorList>
            <person name="Chen L."/>
            <person name="Wang D."/>
            <person name="Yang S."/>
            <person name="Wang G."/>
        </authorList>
    </citation>
    <scope>NUCLEOTIDE SEQUENCE [LARGE SCALE GENOMIC DNA]</scope>
    <source>
        <strain evidence="4 5">DJ57</strain>
    </source>
</reference>
<dbReference type="AlphaFoldDB" id="A0A1V9FNQ6"/>
<accession>A0A1V9FNQ6</accession>
<dbReference type="InterPro" id="IPR037481">
    <property type="entry name" value="LacX"/>
</dbReference>
<dbReference type="GO" id="GO:0016853">
    <property type="term" value="F:isomerase activity"/>
    <property type="evidence" value="ECO:0007669"/>
    <property type="project" value="InterPro"/>
</dbReference>
<dbReference type="GO" id="GO:0030246">
    <property type="term" value="F:carbohydrate binding"/>
    <property type="evidence" value="ECO:0007669"/>
    <property type="project" value="InterPro"/>
</dbReference>
<evidence type="ECO:0000256" key="2">
    <source>
        <dbReference type="ARBA" id="ARBA00011245"/>
    </source>
</evidence>
<evidence type="ECO:0000313" key="4">
    <source>
        <dbReference type="EMBL" id="OQP59970.1"/>
    </source>
</evidence>
<dbReference type="Gene3D" id="2.70.98.10">
    <property type="match status" value="1"/>
</dbReference>
<dbReference type="PANTHER" id="PTHR11122">
    <property type="entry name" value="APOSPORY-ASSOCIATED PROTEIN C-RELATED"/>
    <property type="match status" value="1"/>
</dbReference>
<evidence type="ECO:0000256" key="3">
    <source>
        <dbReference type="ARBA" id="ARBA00022837"/>
    </source>
</evidence>
<dbReference type="SUPFAM" id="SSF74650">
    <property type="entry name" value="Galactose mutarotase-like"/>
    <property type="match status" value="1"/>
</dbReference>
<dbReference type="CDD" id="cd09024">
    <property type="entry name" value="Aldose_epim_lacX"/>
    <property type="match status" value="1"/>
</dbReference>
<keyword evidence="3" id="KW-0106">Calcium</keyword>
<comment type="caution">
    <text evidence="4">The sequence shown here is derived from an EMBL/GenBank/DDBJ whole genome shotgun (WGS) entry which is preliminary data.</text>
</comment>
<proteinExistence type="predicted"/>
<dbReference type="RefSeq" id="WP_081153923.1">
    <property type="nucleotide sequence ID" value="NZ_LVYD01000070.1"/>
</dbReference>
<dbReference type="STRING" id="1703345.A3860_35600"/>
<keyword evidence="5" id="KW-1185">Reference proteome</keyword>
<dbReference type="Pfam" id="PF01263">
    <property type="entry name" value="Aldose_epim"/>
    <property type="match status" value="1"/>
</dbReference>
<dbReference type="OrthoDB" id="9795355at2"/>
<comment type="cofactor">
    <cofactor evidence="1">
        <name>Ca(2+)</name>
        <dbReference type="ChEBI" id="CHEBI:29108"/>
    </cofactor>
</comment>
<dbReference type="GO" id="GO:0005975">
    <property type="term" value="P:carbohydrate metabolic process"/>
    <property type="evidence" value="ECO:0007669"/>
    <property type="project" value="InterPro"/>
</dbReference>
<dbReference type="EMBL" id="LVYD01000070">
    <property type="protein sequence ID" value="OQP59970.1"/>
    <property type="molecule type" value="Genomic_DNA"/>
</dbReference>
<dbReference type="Proteomes" id="UP000192796">
    <property type="component" value="Unassembled WGS sequence"/>
</dbReference>